<sequence length="163" mass="18507">MGYTHYFKQNKPVADQQWTLLTAQVANVFLLIQNRDVLGQEIVICDSTGTTVLRKCDELFRRTAPGSQNCISFNGHGLLDLDHESFLLCQHAQRDWFCKTAAKPYDFLVVATLILANTYCSDCYEISSDGDELDWLPVLQWLKEHIDARCSLPLRIEPGVSLP</sequence>
<gene>
    <name evidence="2" type="ORF">ACZ87_02894</name>
    <name evidence="1" type="ORF">BBW68_13990</name>
</gene>
<evidence type="ECO:0000313" key="3">
    <source>
        <dbReference type="Proteomes" id="UP000243534"/>
    </source>
</evidence>
<dbReference type="RefSeq" id="WP_070135629.1">
    <property type="nucleotide sequence ID" value="NZ_LJAM02000388.1"/>
</dbReference>
<evidence type="ECO:0000313" key="2">
    <source>
        <dbReference type="EMBL" id="RAP70303.1"/>
    </source>
</evidence>
<dbReference type="AlphaFoldDB" id="A0A1E7YX11"/>
<organism evidence="1 3">
    <name type="scientific">Candidatus Erwinia dacicola</name>
    <dbReference type="NCBI Taxonomy" id="252393"/>
    <lineage>
        <taxon>Bacteria</taxon>
        <taxon>Pseudomonadati</taxon>
        <taxon>Pseudomonadota</taxon>
        <taxon>Gammaproteobacteria</taxon>
        <taxon>Enterobacterales</taxon>
        <taxon>Erwiniaceae</taxon>
        <taxon>Erwinia</taxon>
    </lineage>
</organism>
<keyword evidence="4" id="KW-1185">Reference proteome</keyword>
<protein>
    <submittedName>
        <fullName evidence="1">Uncharacterized protein</fullName>
    </submittedName>
</protein>
<dbReference type="Proteomes" id="UP000244334">
    <property type="component" value="Unassembled WGS sequence"/>
</dbReference>
<dbReference type="EMBL" id="LJAM02000388">
    <property type="protein sequence ID" value="RAP70303.1"/>
    <property type="molecule type" value="Genomic_DNA"/>
</dbReference>
<dbReference type="OrthoDB" id="6632056at2"/>
<evidence type="ECO:0000313" key="4">
    <source>
        <dbReference type="Proteomes" id="UP000244334"/>
    </source>
</evidence>
<name>A0A1E7YX11_9GAMM</name>
<dbReference type="Proteomes" id="UP000243534">
    <property type="component" value="Unassembled WGS sequence"/>
</dbReference>
<reference evidence="2 4" key="2">
    <citation type="submission" date="2018-04" db="EMBL/GenBank/DDBJ databases">
        <title>Genomes of the Obligate Erwinia dacicola and Facultative Enterobacter sp. OLF Endosymbionts of the Olive Fruit fly, Bactrocera oleae.</title>
        <authorList>
            <person name="Estes A.M."/>
            <person name="Hearn D.J."/>
            <person name="Agarwal S."/>
            <person name="Pierson E.A."/>
            <person name="Dunning-Hotopp J.C."/>
        </authorList>
    </citation>
    <scope>NUCLEOTIDE SEQUENCE [LARGE SCALE GENOMIC DNA]</scope>
    <source>
        <strain evidence="2 4">Oroville</strain>
    </source>
</reference>
<accession>A0A1E7YX11</accession>
<proteinExistence type="predicted"/>
<evidence type="ECO:0000313" key="1">
    <source>
        <dbReference type="EMBL" id="OFC60905.1"/>
    </source>
</evidence>
<comment type="caution">
    <text evidence="1">The sequence shown here is derived from an EMBL/GenBank/DDBJ whole genome shotgun (WGS) entry which is preliminary data.</text>
</comment>
<dbReference type="EMBL" id="MAYS01000480">
    <property type="protein sequence ID" value="OFC60905.1"/>
    <property type="molecule type" value="Genomic_DNA"/>
</dbReference>
<reference evidence="1 3" key="1">
    <citation type="submission" date="2016-07" db="EMBL/GenBank/DDBJ databases">
        <authorList>
            <person name="Yuval B."/>
        </authorList>
    </citation>
    <scope>NUCLEOTIDE SEQUENCE [LARGE SCALE GENOMIC DNA]</scope>
    <source>
        <strain evidence="1 3">IL</strain>
    </source>
</reference>